<proteinExistence type="inferred from homology"/>
<evidence type="ECO:0000313" key="10">
    <source>
        <dbReference type="Proteomes" id="UP001404845"/>
    </source>
</evidence>
<evidence type="ECO:0000256" key="6">
    <source>
        <dbReference type="SAM" id="MobiDB-lite"/>
    </source>
</evidence>
<dbReference type="InterPro" id="IPR004107">
    <property type="entry name" value="Integrase_SAM-like_N"/>
</dbReference>
<dbReference type="Proteomes" id="UP001404845">
    <property type="component" value="Unassembled WGS sequence"/>
</dbReference>
<dbReference type="PANTHER" id="PTHR30349">
    <property type="entry name" value="PHAGE INTEGRASE-RELATED"/>
    <property type="match status" value="1"/>
</dbReference>
<evidence type="ECO:0000259" key="8">
    <source>
        <dbReference type="PROSITE" id="PS51900"/>
    </source>
</evidence>
<evidence type="ECO:0000256" key="1">
    <source>
        <dbReference type="ARBA" id="ARBA00008857"/>
    </source>
</evidence>
<evidence type="ECO:0000259" key="7">
    <source>
        <dbReference type="PROSITE" id="PS51898"/>
    </source>
</evidence>
<name>A0ABU9Z5B7_9HYPH</name>
<sequence>MVAKALSDAKHIELDQRWAKLRRAPVSLDFIATQALAGEFYADLIARHRREPGPPKQWKMRAHWDRFNRRLMPERCFAKPLTSMPNMRLQLEVKAFLLEKGMRLDPVSRHRFLLATADASILAAEQIGRIASADFSPDPNVNRFPAEDRKRGPHNRFDVLFDRFADKAEYPERTRRSWKSRVTRFMAFCGREYPADVTKQDVIKFTDYLIDQKLDRDATIRNGYYAAIRAFLKWCLANDVGPDVDPLAHVRIYSDRNKSKARPRKGYSDQEAATILAATLRAAPGSRFATSNAACRWIPWICATTGARISEVAQLRKQDIVLSERTRRFPHRIPVIRFTLEAGSQKTSERVVPVHPDLVALGFLDFVEGTACERLFVDPKRARRRTDVSGLTKSAGQKVARWVRSVIGNVRVRPNHAWRHRFNTLSNEALVDPEFRDVITGHVPATVGAAYGDTHPGLLLHHMMRMDSHLYLVREFVPDVVPWLPPSDPGPSSAGGPGSDRPRGPDGQLPTIHLGGTQTRSDGAASLDSSST</sequence>
<dbReference type="InterPro" id="IPR011010">
    <property type="entry name" value="DNA_brk_join_enz"/>
</dbReference>
<dbReference type="Pfam" id="PF13495">
    <property type="entry name" value="Phage_int_SAM_4"/>
    <property type="match status" value="1"/>
</dbReference>
<dbReference type="InterPro" id="IPR044068">
    <property type="entry name" value="CB"/>
</dbReference>
<dbReference type="PROSITE" id="PS51898">
    <property type="entry name" value="TYR_RECOMBINASE"/>
    <property type="match status" value="1"/>
</dbReference>
<keyword evidence="3 5" id="KW-0238">DNA-binding</keyword>
<feature type="domain" description="Tyr recombinase" evidence="7">
    <location>
        <begin position="262"/>
        <end position="464"/>
    </location>
</feature>
<dbReference type="InterPro" id="IPR002104">
    <property type="entry name" value="Integrase_catalytic"/>
</dbReference>
<accession>A0ABU9Z5B7</accession>
<evidence type="ECO:0000256" key="4">
    <source>
        <dbReference type="ARBA" id="ARBA00023172"/>
    </source>
</evidence>
<dbReference type="InterPro" id="IPR010998">
    <property type="entry name" value="Integrase_recombinase_N"/>
</dbReference>
<feature type="domain" description="Core-binding (CB)" evidence="8">
    <location>
        <begin position="155"/>
        <end position="236"/>
    </location>
</feature>
<dbReference type="EMBL" id="JAQYXL010000001">
    <property type="protein sequence ID" value="MEN3226250.1"/>
    <property type="molecule type" value="Genomic_DNA"/>
</dbReference>
<comment type="caution">
    <text evidence="9">The sequence shown here is derived from an EMBL/GenBank/DDBJ whole genome shotgun (WGS) entry which is preliminary data.</text>
</comment>
<keyword evidence="10" id="KW-1185">Reference proteome</keyword>
<keyword evidence="4" id="KW-0233">DNA recombination</keyword>
<comment type="similarity">
    <text evidence="1">Belongs to the 'phage' integrase family.</text>
</comment>
<evidence type="ECO:0000256" key="2">
    <source>
        <dbReference type="ARBA" id="ARBA00022908"/>
    </source>
</evidence>
<reference evidence="9 10" key="1">
    <citation type="journal article" date="2023" name="PLoS ONE">
        <title>Complete genome assembly of Hawai'i environmental nontuberculous mycobacteria reveals unexpected co-isolation with methylobacteria.</title>
        <authorList>
            <person name="Hendrix J."/>
            <person name="Epperson L.E."/>
            <person name="Tong E.I."/>
            <person name="Chan Y.L."/>
            <person name="Hasan N.A."/>
            <person name="Dawrs S.N."/>
            <person name="Norton G.J."/>
            <person name="Virdi R."/>
            <person name="Crooks J.L."/>
            <person name="Chan E.D."/>
            <person name="Honda J.R."/>
            <person name="Strong M."/>
        </authorList>
    </citation>
    <scope>NUCLEOTIDE SEQUENCE [LARGE SCALE GENOMIC DNA]</scope>
    <source>
        <strain evidence="9 10">NJH_HI01</strain>
    </source>
</reference>
<keyword evidence="2" id="KW-0229">DNA integration</keyword>
<dbReference type="PANTHER" id="PTHR30349:SF41">
    <property type="entry name" value="INTEGRASE_RECOMBINASE PROTEIN MJ0367-RELATED"/>
    <property type="match status" value="1"/>
</dbReference>
<organism evidence="9 10">
    <name type="scientific">Methylorubrum rhodesianum</name>
    <dbReference type="NCBI Taxonomy" id="29427"/>
    <lineage>
        <taxon>Bacteria</taxon>
        <taxon>Pseudomonadati</taxon>
        <taxon>Pseudomonadota</taxon>
        <taxon>Alphaproteobacteria</taxon>
        <taxon>Hyphomicrobiales</taxon>
        <taxon>Methylobacteriaceae</taxon>
        <taxon>Methylorubrum</taxon>
    </lineage>
</organism>
<gene>
    <name evidence="9" type="ORF">PUR21_00915</name>
</gene>
<protein>
    <submittedName>
        <fullName evidence="9">Phage integrase N-terminal SAM-like domain-containing protein</fullName>
    </submittedName>
</protein>
<feature type="region of interest" description="Disordered" evidence="6">
    <location>
        <begin position="484"/>
        <end position="532"/>
    </location>
</feature>
<dbReference type="SUPFAM" id="SSF56349">
    <property type="entry name" value="DNA breaking-rejoining enzymes"/>
    <property type="match status" value="1"/>
</dbReference>
<feature type="compositionally biased region" description="Polar residues" evidence="6">
    <location>
        <begin position="516"/>
        <end position="532"/>
    </location>
</feature>
<evidence type="ECO:0000256" key="5">
    <source>
        <dbReference type="PROSITE-ProRule" id="PRU01248"/>
    </source>
</evidence>
<dbReference type="PROSITE" id="PS51900">
    <property type="entry name" value="CB"/>
    <property type="match status" value="1"/>
</dbReference>
<evidence type="ECO:0000313" key="9">
    <source>
        <dbReference type="EMBL" id="MEN3226250.1"/>
    </source>
</evidence>
<dbReference type="InterPro" id="IPR013762">
    <property type="entry name" value="Integrase-like_cat_sf"/>
</dbReference>
<dbReference type="InterPro" id="IPR050090">
    <property type="entry name" value="Tyrosine_recombinase_XerCD"/>
</dbReference>
<evidence type="ECO:0000256" key="3">
    <source>
        <dbReference type="ARBA" id="ARBA00023125"/>
    </source>
</evidence>
<dbReference type="Gene3D" id="1.10.443.10">
    <property type="entry name" value="Intergrase catalytic core"/>
    <property type="match status" value="1"/>
</dbReference>
<dbReference type="Gene3D" id="1.10.150.130">
    <property type="match status" value="1"/>
</dbReference>